<dbReference type="InterPro" id="IPR036770">
    <property type="entry name" value="Ankyrin_rpt-contain_sf"/>
</dbReference>
<name>A0A1F5L0N9_PENAI</name>
<dbReference type="SMART" id="SM00220">
    <property type="entry name" value="S_TKc"/>
    <property type="match status" value="1"/>
</dbReference>
<dbReference type="Pfam" id="PF13637">
    <property type="entry name" value="Ank_4"/>
    <property type="match status" value="1"/>
</dbReference>
<dbReference type="OrthoDB" id="5422826at2759"/>
<evidence type="ECO:0000313" key="5">
    <source>
        <dbReference type="EMBL" id="OGE46765.1"/>
    </source>
</evidence>
<organism evidence="5 6">
    <name type="scientific">Penicillium arizonense</name>
    <dbReference type="NCBI Taxonomy" id="1835702"/>
    <lineage>
        <taxon>Eukaryota</taxon>
        <taxon>Fungi</taxon>
        <taxon>Dikarya</taxon>
        <taxon>Ascomycota</taxon>
        <taxon>Pezizomycotina</taxon>
        <taxon>Eurotiomycetes</taxon>
        <taxon>Eurotiomycetidae</taxon>
        <taxon>Eurotiales</taxon>
        <taxon>Aspergillaceae</taxon>
        <taxon>Penicillium</taxon>
    </lineage>
</organism>
<feature type="repeat" description="ANK" evidence="3">
    <location>
        <begin position="417"/>
        <end position="449"/>
    </location>
</feature>
<dbReference type="Gene3D" id="1.10.510.10">
    <property type="entry name" value="Transferase(Phosphotransferase) domain 1"/>
    <property type="match status" value="1"/>
</dbReference>
<keyword evidence="2 3" id="KW-0040">ANK repeat</keyword>
<evidence type="ECO:0000256" key="1">
    <source>
        <dbReference type="ARBA" id="ARBA00022737"/>
    </source>
</evidence>
<dbReference type="AlphaFoldDB" id="A0A1F5L0N9"/>
<evidence type="ECO:0000259" key="4">
    <source>
        <dbReference type="PROSITE" id="PS50011"/>
    </source>
</evidence>
<accession>A0A1F5L0N9</accession>
<comment type="caution">
    <text evidence="5">The sequence shown here is derived from an EMBL/GenBank/DDBJ whole genome shotgun (WGS) entry which is preliminary data.</text>
</comment>
<protein>
    <recommendedName>
        <fullName evidence="4">Protein kinase domain-containing protein</fullName>
    </recommendedName>
</protein>
<dbReference type="RefSeq" id="XP_022482232.1">
    <property type="nucleotide sequence ID" value="XM_022637911.1"/>
</dbReference>
<dbReference type="InterPro" id="IPR000719">
    <property type="entry name" value="Prot_kinase_dom"/>
</dbReference>
<dbReference type="PANTHER" id="PTHR24171">
    <property type="entry name" value="ANKYRIN REPEAT DOMAIN-CONTAINING PROTEIN 39-RELATED"/>
    <property type="match status" value="1"/>
</dbReference>
<feature type="domain" description="Protein kinase" evidence="4">
    <location>
        <begin position="21"/>
        <end position="306"/>
    </location>
</feature>
<dbReference type="InterPro" id="IPR011009">
    <property type="entry name" value="Kinase-like_dom_sf"/>
</dbReference>
<evidence type="ECO:0000256" key="2">
    <source>
        <dbReference type="ARBA" id="ARBA00023043"/>
    </source>
</evidence>
<dbReference type="PROSITE" id="PS00108">
    <property type="entry name" value="PROTEIN_KINASE_ST"/>
    <property type="match status" value="1"/>
</dbReference>
<evidence type="ECO:0000256" key="3">
    <source>
        <dbReference type="PROSITE-ProRule" id="PRU00023"/>
    </source>
</evidence>
<sequence>MGVCISRGNDELYQPREYKEDSEIPFAPDGNAPLICGCVEKVKGTSGRFRGLKCVRKTIITPSGVDSSSQDVKKRKLIQEAKILHYARHHHVIRLIHTYFEKGNEEEIKFAVIMDRADGNLHEYLKPGKTPSKRWFGCLIGVIHHIHTLGIRHRDIKPSNILIKDQQVLLADFGISQMGLGKTMPTTNLQRNSQRTREYCAPEVDEGRTRGRSADIFSLGAVFLEMLVAHTYPDGYTELSEVLKTSSSQTSSYAKNILEIHEWIHENLHPVDWQATILSSCQRMLHPDRSQRPVAEELDSIWSSFSVSGECMACNCESVAAMTEDNKLVEACTRGSKDDVERLLKAGADPNTISAIHHAAARGSTAIVQALLDDGTNVDVPNPVGQTALHCAARNGHEDVIKLLLKNGANVNAKDENEQTALHGAAGQGCESIIRVLLEGNADVDTEDLDGDTAFHFAARRDHSNVLDLLERHIKELV</sequence>
<keyword evidence="1" id="KW-0677">Repeat</keyword>
<dbReference type="EMBL" id="LXJU01000116">
    <property type="protein sequence ID" value="OGE46765.1"/>
    <property type="molecule type" value="Genomic_DNA"/>
</dbReference>
<dbReference type="SMART" id="SM00248">
    <property type="entry name" value="ANK"/>
    <property type="match status" value="4"/>
</dbReference>
<dbReference type="PROSITE" id="PS50011">
    <property type="entry name" value="PROTEIN_KINASE_DOM"/>
    <property type="match status" value="1"/>
</dbReference>
<dbReference type="PROSITE" id="PS50088">
    <property type="entry name" value="ANK_REPEAT"/>
    <property type="match status" value="3"/>
</dbReference>
<dbReference type="PROSITE" id="PS50297">
    <property type="entry name" value="ANK_REP_REGION"/>
    <property type="match status" value="3"/>
</dbReference>
<dbReference type="Pfam" id="PF12796">
    <property type="entry name" value="Ank_2"/>
    <property type="match status" value="1"/>
</dbReference>
<dbReference type="SUPFAM" id="SSF56112">
    <property type="entry name" value="Protein kinase-like (PK-like)"/>
    <property type="match status" value="1"/>
</dbReference>
<dbReference type="InterPro" id="IPR008271">
    <property type="entry name" value="Ser/Thr_kinase_AS"/>
</dbReference>
<feature type="repeat" description="ANK" evidence="3">
    <location>
        <begin position="384"/>
        <end position="416"/>
    </location>
</feature>
<keyword evidence="6" id="KW-1185">Reference proteome</keyword>
<proteinExistence type="predicted"/>
<gene>
    <name evidence="5" type="ORF">PENARI_c116G07989</name>
</gene>
<dbReference type="CDD" id="cd00180">
    <property type="entry name" value="PKc"/>
    <property type="match status" value="1"/>
</dbReference>
<dbReference type="GO" id="GO:0085020">
    <property type="term" value="P:protein K6-linked ubiquitination"/>
    <property type="evidence" value="ECO:0007669"/>
    <property type="project" value="TreeGrafter"/>
</dbReference>
<evidence type="ECO:0000313" key="6">
    <source>
        <dbReference type="Proteomes" id="UP000177622"/>
    </source>
</evidence>
<reference evidence="5 6" key="1">
    <citation type="journal article" date="2016" name="Sci. Rep.">
        <title>Penicillium arizonense, a new, genome sequenced fungal species, reveals a high chemical diversity in secreted metabolites.</title>
        <authorList>
            <person name="Grijseels S."/>
            <person name="Nielsen J.C."/>
            <person name="Randelovic M."/>
            <person name="Nielsen J."/>
            <person name="Nielsen K.F."/>
            <person name="Workman M."/>
            <person name="Frisvad J.C."/>
        </authorList>
    </citation>
    <scope>NUCLEOTIDE SEQUENCE [LARGE SCALE GENOMIC DNA]</scope>
    <source>
        <strain evidence="5 6">CBS 141311</strain>
    </source>
</reference>
<dbReference type="GO" id="GO:0005524">
    <property type="term" value="F:ATP binding"/>
    <property type="evidence" value="ECO:0007669"/>
    <property type="project" value="InterPro"/>
</dbReference>
<dbReference type="Gene3D" id="1.25.40.20">
    <property type="entry name" value="Ankyrin repeat-containing domain"/>
    <property type="match status" value="2"/>
</dbReference>
<feature type="repeat" description="ANK" evidence="3">
    <location>
        <begin position="351"/>
        <end position="383"/>
    </location>
</feature>
<dbReference type="STRING" id="1835702.A0A1F5L0N9"/>
<dbReference type="SUPFAM" id="SSF48403">
    <property type="entry name" value="Ankyrin repeat"/>
    <property type="match status" value="1"/>
</dbReference>
<dbReference type="GO" id="GO:0004672">
    <property type="term" value="F:protein kinase activity"/>
    <property type="evidence" value="ECO:0007669"/>
    <property type="project" value="InterPro"/>
</dbReference>
<dbReference type="PANTHER" id="PTHR24171:SF10">
    <property type="entry name" value="ANKYRIN REPEAT DOMAIN-CONTAINING PROTEIN 29-LIKE"/>
    <property type="match status" value="1"/>
</dbReference>
<dbReference type="Proteomes" id="UP000177622">
    <property type="component" value="Unassembled WGS sequence"/>
</dbReference>
<dbReference type="GeneID" id="34582645"/>
<dbReference type="PRINTS" id="PR01415">
    <property type="entry name" value="ANKYRIN"/>
</dbReference>
<dbReference type="GO" id="GO:0004842">
    <property type="term" value="F:ubiquitin-protein transferase activity"/>
    <property type="evidence" value="ECO:0007669"/>
    <property type="project" value="TreeGrafter"/>
</dbReference>
<dbReference type="InterPro" id="IPR002110">
    <property type="entry name" value="Ankyrin_rpt"/>
</dbReference>
<dbReference type="Pfam" id="PF00069">
    <property type="entry name" value="Pkinase"/>
    <property type="match status" value="1"/>
</dbReference>